<keyword evidence="2" id="KW-1185">Reference proteome</keyword>
<reference evidence="1 2" key="1">
    <citation type="submission" date="2010-10" db="EMBL/GenBank/DDBJ databases">
        <title>The Genome Sequence of Synechococcus phage S-SKS1.</title>
        <authorList>
            <consortium name="The Broad Institute Genome Sequencing Platform"/>
            <person name="Henn M.R."/>
            <person name="Clokie M."/>
            <person name="Levin J."/>
            <person name="Malboeuf C."/>
            <person name="Casali M."/>
            <person name="Russ C."/>
            <person name="Lennon N."/>
            <person name="Chapman S.B."/>
            <person name="Erlich R."/>
            <person name="Young S.K."/>
            <person name="Yandava C."/>
            <person name="Zeng Q."/>
            <person name="Alvarado L."/>
            <person name="Anderson S."/>
            <person name="Berlin A."/>
            <person name="Chen Z."/>
            <person name="Freedman E."/>
            <person name="Gellesch M."/>
            <person name="Goldberg J."/>
            <person name="Green L."/>
            <person name="Griggs A."/>
            <person name="Gujja S."/>
            <person name="Heilman E.R."/>
            <person name="Heiman D."/>
            <person name="Hollinger A."/>
            <person name="Howarth C."/>
            <person name="Larson L."/>
            <person name="Mehta T."/>
            <person name="Pearson M."/>
            <person name="Roberts A."/>
            <person name="Ryan E."/>
            <person name="Saif S."/>
            <person name="Shea T."/>
            <person name="Shenoy N."/>
            <person name="Sisk P."/>
            <person name="Stolte C."/>
            <person name="Sykes S."/>
            <person name="White J."/>
            <person name="Haas B."/>
            <person name="Nusbaum C."/>
            <person name="Birren B."/>
        </authorList>
    </citation>
    <scope>NUCLEOTIDE SEQUENCE [LARGE SCALE GENOMIC DNA]</scope>
</reference>
<dbReference type="KEGG" id="vg:15010915"/>
<accession>M4R1E4</accession>
<dbReference type="OrthoDB" id="19513at10239"/>
<name>M4R1E4_9CAUD</name>
<organism evidence="1 2">
    <name type="scientific">Synechococcus phage S-SKS1</name>
    <dbReference type="NCBI Taxonomy" id="754042"/>
    <lineage>
        <taxon>Viruses</taxon>
        <taxon>Duplodnaviria</taxon>
        <taxon>Heunggongvirae</taxon>
        <taxon>Uroviricota</taxon>
        <taxon>Caudoviricetes</taxon>
        <taxon>Llyrvirus</taxon>
        <taxon>Llyrvirus SSKS1</taxon>
    </lineage>
</organism>
<protein>
    <submittedName>
        <fullName evidence="1">Uncharacterized protein</fullName>
    </submittedName>
</protein>
<proteinExistence type="predicted"/>
<sequence>MNIMEVNQQYYKYWKDIWCSQSQEVLDATALIRVVECTNGCIQHAFRDGDERALSVEQSRECMKLSMGTIKNKVLPLPDGRTKVILPEECHEIMNTARDLYVRGFKQGDEEALDEFFALSKAHFQVLGRQLIDEKFRFFAEHFEDVFTSYWIMMGRMYIYDMGEFI</sequence>
<gene>
    <name evidence="1" type="ORF">SWZG_00014</name>
</gene>
<dbReference type="EMBL" id="HQ633071">
    <property type="protein sequence ID" value="AGH31527.1"/>
    <property type="molecule type" value="Genomic_DNA"/>
</dbReference>
<dbReference type="Proteomes" id="UP000201252">
    <property type="component" value="Segment"/>
</dbReference>
<dbReference type="RefSeq" id="YP_007674379.1">
    <property type="nucleotide sequence ID" value="NC_020851.1"/>
</dbReference>
<dbReference type="GeneID" id="15010915"/>
<evidence type="ECO:0000313" key="2">
    <source>
        <dbReference type="Proteomes" id="UP000201252"/>
    </source>
</evidence>
<evidence type="ECO:0000313" key="1">
    <source>
        <dbReference type="EMBL" id="AGH31527.1"/>
    </source>
</evidence>